<dbReference type="GO" id="GO:0016887">
    <property type="term" value="F:ATP hydrolysis activity"/>
    <property type="evidence" value="ECO:0007669"/>
    <property type="project" value="InterPro"/>
</dbReference>
<proteinExistence type="evidence at transcript level"/>
<sequence>MSVFLQLRMLLWKNYTIRRRNWGRVLVEIVWPLFLFIILMLVRTRNLKKYHHECTFEEKAMPSTGVLEFTRSFICTFNNTCHRTTWTEPRGLEKYNETYLNQLLDDIEETLLFTFDTEEKSQALVNVFKDLGTLKEVLDRIKAGNVQPPLDGFELGKVVSLFNNPEAFLQELEGFMEIRNITLTPDNVIALADANIKPELIDEEHFNQILQNPKLTLCNITLTKKFILNIASSDLEEILDSLCSLSVSDTATAVNIIADNINKTVLQEEMNKFIELNGGGELSFEDWNIMMKVSTVLVTELAKYESTQAFVSDLKDVLNELTSLIKDISSFQAPTLGEEGDKSSNSTDLSFVSGLSRLVCGRNLSLATFSSGGATTQFDELRDRIQKKDEESKYKFDNSTTQMCNDMIKTLEGSQGIQFLWSQVKPFIRGKILYTPDTPVTRRLVEVVNRTFQPLETIKLYLKNWTVSYSLVLQDFLLDPNNQESIKNFFTSPEGPFQYALQLGEEKNLTLNQTDIKNTLEKYFNGNFSDTWNTTLIKLDEFIENVSNYLECFQTEKFEAVSSEHELEKRGLELIATNQLWAGLVFPDITKDLMKLPRFVSYKIRIDADKVDSTKRIEDRLTMRGPRRRPGIDLKYLYFGFSYLQDLVERAIIHIHTGRNISSLPGIFMQQEPYPCYIQDRFILAIARTFPLFMTLAWVYSASMIIKSIVHEKELRLKETMRVMGLGNLVHWVAWFIDSFSVMFLSCILLTIILVYGNILENSAPTLVFCFMLCYTVSTIMLSFLLSTLFSRANVAAAAGGIIFFILYLPYSFMVVWEETLQSTTKILSCLISNIGFGFGCAYFSHYEESGIGAQWENVWVSPLLGDSFSLAGCMGMLLIDSALYGILTWYIEAVFPGEFGVPKPFYFFLTLSYWTGRSRRILQYDSEPDIRMGEKPKHTESEPTHLKLGVSIKHLHKVYNNGKIAVEDLNLNFYEGQITSFLGHNGAGKTTTISILTGLFPPSAGTALINGLDITRDMDEIRNSMGTCPQHNVLFHQLTVEEHLWFFARIKNQPKEGLNDQITQMINDLGIPHKRHAMSKDLSGGMQRKLSIACAFVGGSKVVVLDEPTAGVDPYSRRAIWDLLIKYKANRTIILTTHFMDEADLLGDRIAIINCGKLVCCGSSLFLKSLYGVGYYLTLVKTGATENTGKDQFIDIMKVRTAGSSANTSRDDDDGIEDIDDDEGISDVSTKDTIINPSSGNSKYPTYPLTKFIQRFVPNAALVEEIGQEIVFVLPVEETKEISMKQFELLFNELDLFMKKMNISSYGLSDTTLEEIFLKVASNENDGEIVRGNTSAIANKLRRRSLLSSSVVKNIGTAFTPERTESGSRKVKVVPGESTAYSEVQVGDSESHVLTSHKNPSDLQIVKTGKPLVLKHIMALEIKRFHHSKRNKKGFMCEILLPAAFVCLAMGFTMILPPLVEEPEMEMSPWLYPGKGGPNYIYYSNSLPGYPTDWPNRYTDALLSSDSAGTKCVGPNKNKCDSSTLQYKNLLLKYSSNTTIDDSKNPPCTCSIGTQICPEGATGPSPPSIKIPTGDMLINMTSRNISQWSIKTEDQFVKQRYGGFEFGVKNPMILKNMTLMREVFERIVAATNQGRNVFSGFVEATAVDALFGYIDTLLDPNMFDNIRIWFNNKGWAASVAYMNAANNIVLRATVKQTEEDDVDAFLNDFDSSTDNKYDTSQYGIRLISHPMNYTETQLDKELIRQVGISLLHAICVIFAMSFVPASFVVFHIEERISKIKHLHFVSGVNPSTYWVSALLWDLIMYTASASLCVIIFLIFDADAYVSEDNLGPLVLLLLLYGFASVPLMYPASFVFSVPSSAFVTLACANLFIGIITTITTFVLENFDDVELKNIGNICKKVFLIFPHYCLGRGLMDMATEQSINSVIAKFGLISVRSRFEFDFLGKYFLWMFVQGIVFFLATLAIQSEFWTWRLKKDETDKKAPEEIEDLDEDVEKERSRILNSQGGSDVLQTKNLFKRYNKNIRQAVDNLTFGVSKGECFGLLGVNGAGKTTTFKMLTGDTDVTAGEAFVGGYSILRDMDKVRSSLGYCPQFDALDSLLTGREHLTLYARLRGLDEASVKRVTEWGLKKLGLAAYSDRCAGTYSGGNKRKLSTAIALVGNPSIVFLDEPTSGMDPGARRFLWNSILEMIKGGQSVVLTSHSMEECEALCSRLGIMVNGQFKCLGSIQHLKNRFGSGYTLTVRCEEGKGEEMSARMSVLLPLAELKEEHYNQLQFQLPVIGTKLPAVFRHMEDLRAEGFLEDYSLTQTTLDEVFVRFAKEQTDLQEDEIKPKNLKQKILDTMTNKKN</sequence>
<dbReference type="Pfam" id="PF12698">
    <property type="entry name" value="ABC2_membrane_3"/>
    <property type="match status" value="2"/>
</dbReference>
<dbReference type="GO" id="GO:0005319">
    <property type="term" value="F:lipid transporter activity"/>
    <property type="evidence" value="ECO:0007669"/>
    <property type="project" value="TreeGrafter"/>
</dbReference>
<evidence type="ECO:0000259" key="12">
    <source>
        <dbReference type="PROSITE" id="PS50893"/>
    </source>
</evidence>
<keyword evidence="9 11" id="KW-0472">Membrane</keyword>
<dbReference type="InterPro" id="IPR026082">
    <property type="entry name" value="ABCA"/>
</dbReference>
<dbReference type="Gene3D" id="3.40.50.300">
    <property type="entry name" value="P-loop containing nucleotide triphosphate hydrolases"/>
    <property type="match status" value="2"/>
</dbReference>
<dbReference type="EMBL" id="MW149392">
    <property type="protein sequence ID" value="QTW43692.1"/>
    <property type="molecule type" value="mRNA"/>
</dbReference>
<feature type="transmembrane region" description="Helical" evidence="11">
    <location>
        <begin position="767"/>
        <end position="790"/>
    </location>
</feature>
<evidence type="ECO:0000256" key="1">
    <source>
        <dbReference type="ARBA" id="ARBA00004141"/>
    </source>
</evidence>
<evidence type="ECO:0000256" key="3">
    <source>
        <dbReference type="ARBA" id="ARBA00022448"/>
    </source>
</evidence>
<reference evidence="13" key="1">
    <citation type="submission" date="2020-10" db="EMBL/GenBank/DDBJ databases">
        <authorList>
            <person name="Kim D.-H."/>
        </authorList>
    </citation>
    <scope>NUCLEOTIDE SEQUENCE</scope>
</reference>
<dbReference type="InterPro" id="IPR017871">
    <property type="entry name" value="ABC_transporter-like_CS"/>
</dbReference>
<dbReference type="PROSITE" id="PS50893">
    <property type="entry name" value="ABC_TRANSPORTER_2"/>
    <property type="match status" value="2"/>
</dbReference>
<dbReference type="Pfam" id="PF00005">
    <property type="entry name" value="ABC_tran"/>
    <property type="match status" value="2"/>
</dbReference>
<dbReference type="GO" id="GO:0005524">
    <property type="term" value="F:ATP binding"/>
    <property type="evidence" value="ECO:0007669"/>
    <property type="project" value="UniProtKB-KW"/>
</dbReference>
<evidence type="ECO:0000256" key="4">
    <source>
        <dbReference type="ARBA" id="ARBA00022692"/>
    </source>
</evidence>
<feature type="transmembrane region" description="Helical" evidence="11">
    <location>
        <begin position="796"/>
        <end position="816"/>
    </location>
</feature>
<feature type="domain" description="ABC transporter" evidence="12">
    <location>
        <begin position="951"/>
        <end position="1181"/>
    </location>
</feature>
<evidence type="ECO:0000256" key="8">
    <source>
        <dbReference type="ARBA" id="ARBA00022989"/>
    </source>
</evidence>
<dbReference type="GO" id="GO:0140359">
    <property type="term" value="F:ABC-type transporter activity"/>
    <property type="evidence" value="ECO:0007669"/>
    <property type="project" value="InterPro"/>
</dbReference>
<evidence type="ECO:0000313" key="13">
    <source>
        <dbReference type="EMBL" id="QTW43692.1"/>
    </source>
</evidence>
<feature type="region of interest" description="Disordered" evidence="10">
    <location>
        <begin position="1205"/>
        <end position="1226"/>
    </location>
</feature>
<comment type="subcellular location">
    <subcellularLocation>
        <location evidence="1">Membrane</location>
        <topology evidence="1">Multi-pass membrane protein</topology>
    </subcellularLocation>
</comment>
<keyword evidence="3" id="KW-0813">Transport</keyword>
<dbReference type="InterPro" id="IPR027417">
    <property type="entry name" value="P-loop_NTPase"/>
</dbReference>
<feature type="transmembrane region" description="Helical" evidence="11">
    <location>
        <begin position="1831"/>
        <end position="1850"/>
    </location>
</feature>
<evidence type="ECO:0000256" key="6">
    <source>
        <dbReference type="ARBA" id="ARBA00022741"/>
    </source>
</evidence>
<dbReference type="FunFam" id="3.40.50.300:FF:000327">
    <property type="entry name" value="ATP-binding cassette sub-family A member 3"/>
    <property type="match status" value="1"/>
</dbReference>
<keyword evidence="8 11" id="KW-1133">Transmembrane helix</keyword>
<dbReference type="InterPro" id="IPR003593">
    <property type="entry name" value="AAA+_ATPase"/>
</dbReference>
<feature type="transmembrane region" description="Helical" evidence="11">
    <location>
        <begin position="859"/>
        <end position="880"/>
    </location>
</feature>
<keyword evidence="6" id="KW-0547">Nucleotide-binding</keyword>
<feature type="transmembrane region" description="Helical" evidence="11">
    <location>
        <begin position="682"/>
        <end position="700"/>
    </location>
</feature>
<feature type="transmembrane region" description="Helical" evidence="11">
    <location>
        <begin position="1948"/>
        <end position="1966"/>
    </location>
</feature>
<name>A0A8B0MFS6_EURAF</name>
<dbReference type="GO" id="GO:0016020">
    <property type="term" value="C:membrane"/>
    <property type="evidence" value="ECO:0007669"/>
    <property type="project" value="UniProtKB-SubCell"/>
</dbReference>
<feature type="domain" description="ABC transporter" evidence="12">
    <location>
        <begin position="2012"/>
        <end position="2244"/>
    </location>
</feature>
<feature type="transmembrane region" description="Helical" evidence="11">
    <location>
        <begin position="1794"/>
        <end position="1819"/>
    </location>
</feature>
<dbReference type="SUPFAM" id="SSF52540">
    <property type="entry name" value="P-loop containing nucleoside triphosphate hydrolases"/>
    <property type="match status" value="2"/>
</dbReference>
<organism evidence="13">
    <name type="scientific">Eurytemora affinis</name>
    <name type="common">Copepod</name>
    <name type="synonym">Temora affinis</name>
    <dbReference type="NCBI Taxonomy" id="88015"/>
    <lineage>
        <taxon>Eukaryota</taxon>
        <taxon>Metazoa</taxon>
        <taxon>Ecdysozoa</taxon>
        <taxon>Arthropoda</taxon>
        <taxon>Crustacea</taxon>
        <taxon>Multicrustacea</taxon>
        <taxon>Hexanauplia</taxon>
        <taxon>Copepoda</taxon>
        <taxon>Calanoida</taxon>
        <taxon>Temoridae</taxon>
        <taxon>Eurytemora</taxon>
    </lineage>
</organism>
<feature type="transmembrane region" description="Helical" evidence="11">
    <location>
        <begin position="828"/>
        <end position="847"/>
    </location>
</feature>
<keyword evidence="5" id="KW-0677">Repeat</keyword>
<feature type="transmembrane region" description="Helical" evidence="11">
    <location>
        <begin position="21"/>
        <end position="42"/>
    </location>
</feature>
<dbReference type="InterPro" id="IPR013525">
    <property type="entry name" value="ABC2_TM"/>
</dbReference>
<evidence type="ECO:0000256" key="5">
    <source>
        <dbReference type="ARBA" id="ARBA00022737"/>
    </source>
</evidence>
<feature type="transmembrane region" description="Helical" evidence="11">
    <location>
        <begin position="1862"/>
        <end position="1884"/>
    </location>
</feature>
<evidence type="ECO:0000256" key="10">
    <source>
        <dbReference type="SAM" id="MobiDB-lite"/>
    </source>
</evidence>
<comment type="similarity">
    <text evidence="2">Belongs to the ABC transporter superfamily. ABCA family.</text>
</comment>
<evidence type="ECO:0000256" key="2">
    <source>
        <dbReference type="ARBA" id="ARBA00008869"/>
    </source>
</evidence>
<feature type="transmembrane region" description="Helical" evidence="11">
    <location>
        <begin position="743"/>
        <end position="760"/>
    </location>
</feature>
<accession>A0A8B0MFS6</accession>
<reference evidence="13" key="2">
    <citation type="journal article" name="Mar. Pollut. Bull.">
        <title>The genome of the European estuarine calanoid copepod Eurytemora affinis: Potential use in molecular ecotoxicology.</title>
        <authorList>
            <person name="Choi B.S."/>
            <person name="Kim D.H."/>
            <person name="Kim M.S."/>
            <person name="Park J.C."/>
            <person name="Lee Y.H."/>
            <person name="Kim H.J."/>
            <person name="Jeong C.B."/>
            <person name="Hagiwara A."/>
            <person name="Souissi S."/>
            <person name="Lee J.S."/>
        </authorList>
    </citation>
    <scope>NUCLEOTIDE SEQUENCE</scope>
</reference>
<keyword evidence="4 11" id="KW-0812">Transmembrane</keyword>
<dbReference type="OrthoDB" id="6512918at2759"/>
<evidence type="ECO:0000256" key="11">
    <source>
        <dbReference type="SAM" id="Phobius"/>
    </source>
</evidence>
<dbReference type="SMART" id="SM00382">
    <property type="entry name" value="AAA"/>
    <property type="match status" value="2"/>
</dbReference>
<feature type="compositionally biased region" description="Acidic residues" evidence="10">
    <location>
        <begin position="1212"/>
        <end position="1226"/>
    </location>
</feature>
<dbReference type="InterPro" id="IPR056264">
    <property type="entry name" value="R2_ABCA1-4-like"/>
</dbReference>
<keyword evidence="7" id="KW-0067">ATP-binding</keyword>
<dbReference type="InterPro" id="IPR003439">
    <property type="entry name" value="ABC_transporter-like_ATP-bd"/>
</dbReference>
<dbReference type="FunFam" id="3.40.50.300:FF:000264">
    <property type="entry name" value="ATP-binding cassette, sub-family A (ABC1), member 1"/>
    <property type="match status" value="1"/>
</dbReference>
<evidence type="ECO:0000256" key="9">
    <source>
        <dbReference type="ARBA" id="ARBA00023136"/>
    </source>
</evidence>
<evidence type="ECO:0000256" key="7">
    <source>
        <dbReference type="ARBA" id="ARBA00022840"/>
    </source>
</evidence>
<dbReference type="CDD" id="cd03263">
    <property type="entry name" value="ABC_subfamily_A"/>
    <property type="match status" value="2"/>
</dbReference>
<feature type="transmembrane region" description="Helical" evidence="11">
    <location>
        <begin position="1751"/>
        <end position="1773"/>
    </location>
</feature>
<dbReference type="PANTHER" id="PTHR19229:SF36">
    <property type="entry name" value="ATP-BINDING CASSETTE SUB-FAMILY A MEMBER 2"/>
    <property type="match status" value="1"/>
</dbReference>
<dbReference type="Pfam" id="PF23321">
    <property type="entry name" value="R1_ABCA1"/>
    <property type="match status" value="1"/>
</dbReference>
<dbReference type="PANTHER" id="PTHR19229">
    <property type="entry name" value="ATP-BINDING CASSETTE TRANSPORTER SUBFAMILY A ABCA"/>
    <property type="match status" value="1"/>
</dbReference>
<dbReference type="PROSITE" id="PS00211">
    <property type="entry name" value="ABC_TRANSPORTER_1"/>
    <property type="match status" value="1"/>
</dbReference>
<protein>
    <submittedName>
        <fullName evidence="13">ABCA1</fullName>
    </submittedName>
</protein>